<feature type="domain" description="Beta-lactamase-related" evidence="1">
    <location>
        <begin position="286"/>
        <end position="555"/>
    </location>
</feature>
<evidence type="ECO:0000313" key="2">
    <source>
        <dbReference type="EMBL" id="MDC0714156.1"/>
    </source>
</evidence>
<evidence type="ECO:0000259" key="1">
    <source>
        <dbReference type="Pfam" id="PF00144"/>
    </source>
</evidence>
<reference evidence="2 3" key="1">
    <citation type="submission" date="2022-11" db="EMBL/GenBank/DDBJ databases">
        <title>Minimal conservation of predation-associated metabolite biosynthetic gene clusters underscores biosynthetic potential of Myxococcota including descriptions for ten novel species: Archangium lansinium sp. nov., Myxococcus landrumus sp. nov., Nannocystis bai.</title>
        <authorList>
            <person name="Ahearne A."/>
            <person name="Stevens C."/>
            <person name="Dowd S."/>
        </authorList>
    </citation>
    <scope>NUCLEOTIDE SEQUENCE [LARGE SCALE GENOMIC DNA]</scope>
    <source>
        <strain evidence="2 3">NCWAL01</strain>
    </source>
</reference>
<dbReference type="InterPro" id="IPR050789">
    <property type="entry name" value="Diverse_Enzym_Activities"/>
</dbReference>
<gene>
    <name evidence="2" type="ORF">POL68_37165</name>
</gene>
<sequence>MAGVRQGVWCFLGLIPWLVGATPVPAEPAEQLVGVWGSERVLGPQLRGELTLAREEGAWRARIAGFEVPARVDGRKISAVFPGAQGELRGTLAEDGQRVTGHWIQPRVLMSGMKFATPVELRALQAGVWRGEVAPLEDRFSLYLSIRKQPDGSVSAFIRNPERNFGNRMVFRVGLQGSAVRLTATPGNMQLEGTFDAQAGRLSLLLPSMDTVFDFTRRDRTQAVGLYPRTPAPGPYVYQRPVAEEDGWATASLADVHMDVQPIRQLVQRILDQEPGPESSPAIQGLLVARHGKLVVEEYFQGFDKERPHDLRSAAKSYASVLMGIALDQGAPFTVDTPVVSMFPEYKGRVSNLDARKRKLTVAHLMTMSTGLACDDEDPASPGNEDRLEEGIPDWYKYTLDLPMVREPGEKAVYCSANINLLGGVLRNATRMWIPEFFAKNLATPLQMRGYHIDLMPTGEQYLGGGIYMRPRDALKLGQLFLSGGVWNGRRVVSQRWVERSTANHATMGDGRTYGYTWWRHELHVGGRMYSQYEASGNGGQLVMVVPELELVVMFTAGNYNHAAIWRKFREELLPQFILGAVTSQAPVAQAQTASVSSVERYQQVDALFAPWTGTATPGCAVAISRDGVQDYAQGYGMSNLEYGVPMTPDSIFHVASISKQFTAFSIGLLAQEGRLSLKDDIRKYLPEMPDYGKKITIANLIHHTSGLREQFHLLNLAGWRGDDLMTEQDVLWVAAKQRGLNFEPGAEYLYNNTEYTLLAVIVKRVSGKSLRTFADERIFRPLDMKDTHFHDDHTEIVPKRTSAYAPREGEGWRISVPVFDHYGSTSLFTTVGDLLKWEENFVHARVGGRALVDSMQTVATLSSGAATGYGGGLGIGTYRGLRIFGHSGADGGYRANVIAFPDQRLAIVALCNGSTAVPGELTRKVADVYLRERLAAVTPPTMKVPEAALAALVGIYWSLLSDQVLRLEVKDGALRRAGSPVPLVPLDSGVFRVGDSTEEWRFPALAAGAPVDAPRELHIRDTDDSLPPRVFTRVTTRVPAASARGPFAGQYRSDEVDMTFTVLIADGQWTMRWPRQKAAALEAIGGDRFVSDVLGTVTFTRSASGEVDGLTISTPRVRRLRAERLATGKGRSR</sequence>
<dbReference type="GO" id="GO:0016787">
    <property type="term" value="F:hydrolase activity"/>
    <property type="evidence" value="ECO:0007669"/>
    <property type="project" value="UniProtKB-KW"/>
</dbReference>
<dbReference type="SUPFAM" id="SSF56601">
    <property type="entry name" value="beta-lactamase/transpeptidase-like"/>
    <property type="match status" value="2"/>
</dbReference>
<accession>A0ABT5DKU6</accession>
<comment type="caution">
    <text evidence="2">The sequence shown here is derived from an EMBL/GenBank/DDBJ whole genome shotgun (WGS) entry which is preliminary data.</text>
</comment>
<dbReference type="InterPro" id="IPR001466">
    <property type="entry name" value="Beta-lactam-related"/>
</dbReference>
<keyword evidence="2" id="KW-0378">Hydrolase</keyword>
<dbReference type="Pfam" id="PF00144">
    <property type="entry name" value="Beta-lactamase"/>
    <property type="match status" value="2"/>
</dbReference>
<dbReference type="EMBL" id="JAQNDM010000002">
    <property type="protein sequence ID" value="MDC0714156.1"/>
    <property type="molecule type" value="Genomic_DNA"/>
</dbReference>
<dbReference type="PANTHER" id="PTHR43283">
    <property type="entry name" value="BETA-LACTAMASE-RELATED"/>
    <property type="match status" value="1"/>
</dbReference>
<name>A0ABT5DKU6_9BACT</name>
<proteinExistence type="predicted"/>
<dbReference type="Proteomes" id="UP001221838">
    <property type="component" value="Unassembled WGS sequence"/>
</dbReference>
<feature type="domain" description="Beta-lactamase-related" evidence="1">
    <location>
        <begin position="615"/>
        <end position="918"/>
    </location>
</feature>
<dbReference type="Gene3D" id="3.40.710.10">
    <property type="entry name" value="DD-peptidase/beta-lactamase superfamily"/>
    <property type="match status" value="2"/>
</dbReference>
<evidence type="ECO:0000313" key="3">
    <source>
        <dbReference type="Proteomes" id="UP001221838"/>
    </source>
</evidence>
<organism evidence="2 3">
    <name type="scientific">Stigmatella ashevillensis</name>
    <dbReference type="NCBI Taxonomy" id="2995309"/>
    <lineage>
        <taxon>Bacteria</taxon>
        <taxon>Pseudomonadati</taxon>
        <taxon>Myxococcota</taxon>
        <taxon>Myxococcia</taxon>
        <taxon>Myxococcales</taxon>
        <taxon>Cystobacterineae</taxon>
        <taxon>Archangiaceae</taxon>
        <taxon>Stigmatella</taxon>
    </lineage>
</organism>
<dbReference type="PANTHER" id="PTHR43283:SF18">
    <property type="match status" value="1"/>
</dbReference>
<dbReference type="InterPro" id="IPR012338">
    <property type="entry name" value="Beta-lactam/transpept-like"/>
</dbReference>
<keyword evidence="3" id="KW-1185">Reference proteome</keyword>
<dbReference type="RefSeq" id="WP_272144716.1">
    <property type="nucleotide sequence ID" value="NZ_JAQNDM010000002.1"/>
</dbReference>
<protein>
    <submittedName>
        <fullName evidence="2">Serine hydrolase</fullName>
    </submittedName>
</protein>